<dbReference type="OrthoDB" id="211174at2"/>
<dbReference type="AlphaFoldDB" id="E6XDT6"/>
<keyword evidence="2" id="KW-1185">Reference proteome</keyword>
<dbReference type="STRING" id="688270.Celal_4030"/>
<dbReference type="EMBL" id="CP002453">
    <property type="protein sequence ID" value="ADV51274.1"/>
    <property type="molecule type" value="Genomic_DNA"/>
</dbReference>
<evidence type="ECO:0000313" key="1">
    <source>
        <dbReference type="EMBL" id="ADV51274.1"/>
    </source>
</evidence>
<dbReference type="HOGENOM" id="CLU_086263_0_0_10"/>
<dbReference type="KEGG" id="cao:Celal_4030"/>
<dbReference type="RefSeq" id="WP_013552723.1">
    <property type="nucleotide sequence ID" value="NC_014934.1"/>
</dbReference>
<dbReference type="eggNOG" id="ENOG502Z9A2">
    <property type="taxonomic scope" value="Bacteria"/>
</dbReference>
<evidence type="ECO:0008006" key="3">
    <source>
        <dbReference type="Google" id="ProtNLM"/>
    </source>
</evidence>
<dbReference type="InterPro" id="IPR011727">
    <property type="entry name" value="CHP02117"/>
</dbReference>
<evidence type="ECO:0000313" key="2">
    <source>
        <dbReference type="Proteomes" id="UP000008634"/>
    </source>
</evidence>
<proteinExistence type="predicted"/>
<sequence>MNVVKRIGKLVLFIILIPLTYLVVSLLLSALTVDKKEASVPSHSSIYLSSNGVHLDIVLEKKDINTLVLSGLKHTAGDKFMSFGWGDENFYLNTPTWGDLTFNNGFKALFLKSATLMHITRFKEKQINWIEIKVSHNELIKLNSYLEKSFLKDNTGSKTLIAYKGYGSNDDFYKANGSYSCFKTCNSWVNTGFVEGGMKACFWTPFDFGLLHKYE</sequence>
<gene>
    <name evidence="1" type="ordered locus">Celal_4030</name>
</gene>
<dbReference type="Proteomes" id="UP000008634">
    <property type="component" value="Chromosome"/>
</dbReference>
<dbReference type="Pfam" id="PF09601">
    <property type="entry name" value="DUF2459"/>
    <property type="match status" value="1"/>
</dbReference>
<accession>E6XDT6</accession>
<protein>
    <recommendedName>
        <fullName evidence="3">DUF2459 domain-containing protein</fullName>
    </recommendedName>
</protein>
<name>E6XDT6_CELAD</name>
<reference evidence="1 2" key="1">
    <citation type="journal article" date="2010" name="Stand. Genomic Sci.">
        <title>Complete genome sequence of Cellulophaga algicola type strain (IC166).</title>
        <authorList>
            <person name="Abt B."/>
            <person name="Lu M."/>
            <person name="Misra M."/>
            <person name="Han C."/>
            <person name="Nolan M."/>
            <person name="Lucas S."/>
            <person name="Hammon N."/>
            <person name="Deshpande S."/>
            <person name="Cheng J.F."/>
            <person name="Tapia R."/>
            <person name="Goodwin L."/>
            <person name="Pitluck S."/>
            <person name="Liolios K."/>
            <person name="Pagani I."/>
            <person name="Ivanova N."/>
            <person name="Mavromatis K."/>
            <person name="Ovchinikova G."/>
            <person name="Pati A."/>
            <person name="Chen A."/>
            <person name="Palaniappan K."/>
            <person name="Land M."/>
            <person name="Hauser L."/>
            <person name="Chang Y.J."/>
            <person name="Jeffries C.D."/>
            <person name="Detter J.C."/>
            <person name="Brambilla E."/>
            <person name="Rohde M."/>
            <person name="Tindall B.J."/>
            <person name="Goker M."/>
            <person name="Woyke T."/>
            <person name="Bristow J."/>
            <person name="Eisen J.A."/>
            <person name="Markowitz V."/>
            <person name="Hugenholtz P."/>
            <person name="Kyrpides N.C."/>
            <person name="Klenk H.P."/>
            <person name="Lapidus A."/>
        </authorList>
    </citation>
    <scope>NUCLEOTIDE SEQUENCE [LARGE SCALE GENOMIC DNA]</scope>
    <source>
        <strain evidence="2">DSM 14237 / IC166 / ACAM 630</strain>
    </source>
</reference>
<organism evidence="1 2">
    <name type="scientific">Cellulophaga algicola (strain DSM 14237 / IC166 / ACAM 630)</name>
    <dbReference type="NCBI Taxonomy" id="688270"/>
    <lineage>
        <taxon>Bacteria</taxon>
        <taxon>Pseudomonadati</taxon>
        <taxon>Bacteroidota</taxon>
        <taxon>Flavobacteriia</taxon>
        <taxon>Flavobacteriales</taxon>
        <taxon>Flavobacteriaceae</taxon>
        <taxon>Cellulophaga</taxon>
    </lineage>
</organism>